<feature type="region of interest" description="Disordered" evidence="1">
    <location>
        <begin position="288"/>
        <end position="307"/>
    </location>
</feature>
<name>A0A9W6M6L0_9MICO</name>
<dbReference type="RefSeq" id="WP_271202538.1">
    <property type="nucleotide sequence ID" value="NZ_BAAAUR010000001.1"/>
</dbReference>
<proteinExistence type="predicted"/>
<feature type="compositionally biased region" description="Basic residues" evidence="1">
    <location>
        <begin position="292"/>
        <end position="307"/>
    </location>
</feature>
<evidence type="ECO:0000313" key="3">
    <source>
        <dbReference type="Proteomes" id="UP001142291"/>
    </source>
</evidence>
<dbReference type="AlphaFoldDB" id="A0A9W6M6L0"/>
<protein>
    <submittedName>
        <fullName evidence="2">Uncharacterized protein</fullName>
    </submittedName>
</protein>
<accession>A0A9W6M6L0</accession>
<sequence length="307" mass="33263">MNGTTLARDIMVGSDVVAAFSAAQHPASWERRVVALVQRLHPRLLDIARTANASAGGDATTLRGLHLALIDHVEESGLLLYREGASGWDDRRILDEAMRRAPRITDASLLAGLAEAAVWLSPIEQQCTQAVARTVGGLGRIARRVNAQIEGIAPSLRGHALMLAWTQAGRGNVPLNMWRATFHAVGYTHDGRAVPRPRSVPTLYRAANPASKTGWSWTDSLAFARYFQRMTGAGAVWVLEGVPAVAVLARYDSRGEAEWVIDMSKVDATPLPMIGEPEQPRMGVAVAPMSKGARKKAAQRARRMRVA</sequence>
<reference evidence="2" key="2">
    <citation type="submission" date="2023-01" db="EMBL/GenBank/DDBJ databases">
        <authorList>
            <person name="Sun Q."/>
            <person name="Evtushenko L."/>
        </authorList>
    </citation>
    <scope>NUCLEOTIDE SEQUENCE</scope>
    <source>
        <strain evidence="2">VKM Ac-1940</strain>
    </source>
</reference>
<evidence type="ECO:0000313" key="2">
    <source>
        <dbReference type="EMBL" id="GLJ95730.1"/>
    </source>
</evidence>
<organism evidence="2 3">
    <name type="scientific">Microbacterium dextranolyticum</name>
    <dbReference type="NCBI Taxonomy" id="36806"/>
    <lineage>
        <taxon>Bacteria</taxon>
        <taxon>Bacillati</taxon>
        <taxon>Actinomycetota</taxon>
        <taxon>Actinomycetes</taxon>
        <taxon>Micrococcales</taxon>
        <taxon>Microbacteriaceae</taxon>
        <taxon>Microbacterium</taxon>
    </lineage>
</organism>
<dbReference type="EMBL" id="BSER01000009">
    <property type="protein sequence ID" value="GLJ95730.1"/>
    <property type="molecule type" value="Genomic_DNA"/>
</dbReference>
<keyword evidence="3" id="KW-1185">Reference proteome</keyword>
<gene>
    <name evidence="2" type="ORF">GCM10017591_17930</name>
</gene>
<comment type="caution">
    <text evidence="2">The sequence shown here is derived from an EMBL/GenBank/DDBJ whole genome shotgun (WGS) entry which is preliminary data.</text>
</comment>
<dbReference type="Proteomes" id="UP001142291">
    <property type="component" value="Unassembled WGS sequence"/>
</dbReference>
<evidence type="ECO:0000256" key="1">
    <source>
        <dbReference type="SAM" id="MobiDB-lite"/>
    </source>
</evidence>
<reference evidence="2" key="1">
    <citation type="journal article" date="2014" name="Int. J. Syst. Evol. Microbiol.">
        <title>Complete genome sequence of Corynebacterium casei LMG S-19264T (=DSM 44701T), isolated from a smear-ripened cheese.</title>
        <authorList>
            <consortium name="US DOE Joint Genome Institute (JGI-PGF)"/>
            <person name="Walter F."/>
            <person name="Albersmeier A."/>
            <person name="Kalinowski J."/>
            <person name="Ruckert C."/>
        </authorList>
    </citation>
    <scope>NUCLEOTIDE SEQUENCE</scope>
    <source>
        <strain evidence="2">VKM Ac-1940</strain>
    </source>
</reference>